<name>A0AAV3Z3N6_9GAST</name>
<reference evidence="1 2" key="1">
    <citation type="journal article" date="2021" name="Elife">
        <title>Chloroplast acquisition without the gene transfer in kleptoplastic sea slugs, Plakobranchus ocellatus.</title>
        <authorList>
            <person name="Maeda T."/>
            <person name="Takahashi S."/>
            <person name="Yoshida T."/>
            <person name="Shimamura S."/>
            <person name="Takaki Y."/>
            <person name="Nagai Y."/>
            <person name="Toyoda A."/>
            <person name="Suzuki Y."/>
            <person name="Arimoto A."/>
            <person name="Ishii H."/>
            <person name="Satoh N."/>
            <person name="Nishiyama T."/>
            <person name="Hasebe M."/>
            <person name="Maruyama T."/>
            <person name="Minagawa J."/>
            <person name="Obokata J."/>
            <person name="Shigenobu S."/>
        </authorList>
    </citation>
    <scope>NUCLEOTIDE SEQUENCE [LARGE SCALE GENOMIC DNA]</scope>
</reference>
<proteinExistence type="predicted"/>
<dbReference type="EMBL" id="BLXT01001900">
    <property type="protein sequence ID" value="GFN88998.1"/>
    <property type="molecule type" value="Genomic_DNA"/>
</dbReference>
<organism evidence="1 2">
    <name type="scientific">Plakobranchus ocellatus</name>
    <dbReference type="NCBI Taxonomy" id="259542"/>
    <lineage>
        <taxon>Eukaryota</taxon>
        <taxon>Metazoa</taxon>
        <taxon>Spiralia</taxon>
        <taxon>Lophotrochozoa</taxon>
        <taxon>Mollusca</taxon>
        <taxon>Gastropoda</taxon>
        <taxon>Heterobranchia</taxon>
        <taxon>Euthyneura</taxon>
        <taxon>Panpulmonata</taxon>
        <taxon>Sacoglossa</taxon>
        <taxon>Placobranchoidea</taxon>
        <taxon>Plakobranchidae</taxon>
        <taxon>Plakobranchus</taxon>
    </lineage>
</organism>
<accession>A0AAV3Z3N6</accession>
<dbReference type="AlphaFoldDB" id="A0AAV3Z3N6"/>
<evidence type="ECO:0000313" key="1">
    <source>
        <dbReference type="EMBL" id="GFN88998.1"/>
    </source>
</evidence>
<comment type="caution">
    <text evidence="1">The sequence shown here is derived from an EMBL/GenBank/DDBJ whole genome shotgun (WGS) entry which is preliminary data.</text>
</comment>
<keyword evidence="2" id="KW-1185">Reference proteome</keyword>
<protein>
    <submittedName>
        <fullName evidence="1">Uncharacterized protein</fullName>
    </submittedName>
</protein>
<gene>
    <name evidence="1" type="ORF">PoB_001550400</name>
</gene>
<evidence type="ECO:0000313" key="2">
    <source>
        <dbReference type="Proteomes" id="UP000735302"/>
    </source>
</evidence>
<dbReference type="Proteomes" id="UP000735302">
    <property type="component" value="Unassembled WGS sequence"/>
</dbReference>
<sequence length="151" mass="17077">MPDCRRPELFFTTVEHYKYLDEPGSGATVVDMTSSGHSELASNTLGDILWSMLRIPLFMCQDMTSNGYPEFSSKTLGDILWFSCQKAGYGARTLRQNGPSRSQDRIAVYCATFALPLIDESTKQEEQKQIKRYIGKAVDDEEMKLANHGMY</sequence>